<dbReference type="InterPro" id="IPR003462">
    <property type="entry name" value="ODC_Mu_crystall"/>
</dbReference>
<protein>
    <submittedName>
        <fullName evidence="1">Ornithine cyclodeaminase</fullName>
    </submittedName>
</protein>
<organism evidence="1 2">
    <name type="scientific">Psychromonas marina</name>
    <dbReference type="NCBI Taxonomy" id="88364"/>
    <lineage>
        <taxon>Bacteria</taxon>
        <taxon>Pseudomonadati</taxon>
        <taxon>Pseudomonadota</taxon>
        <taxon>Gammaproteobacteria</taxon>
        <taxon>Alteromonadales</taxon>
        <taxon>Psychromonadaceae</taxon>
        <taxon>Psychromonas</taxon>
    </lineage>
</organism>
<dbReference type="EMBL" id="BSPQ01000002">
    <property type="protein sequence ID" value="GLS90203.1"/>
    <property type="molecule type" value="Genomic_DNA"/>
</dbReference>
<dbReference type="PANTHER" id="PTHR13812">
    <property type="entry name" value="KETIMINE REDUCTASE MU-CRYSTALLIN"/>
    <property type="match status" value="1"/>
</dbReference>
<dbReference type="RefSeq" id="WP_284203322.1">
    <property type="nucleotide sequence ID" value="NZ_BSPQ01000002.1"/>
</dbReference>
<comment type="caution">
    <text evidence="1">The sequence shown here is derived from an EMBL/GenBank/DDBJ whole genome shotgun (WGS) entry which is preliminary data.</text>
</comment>
<dbReference type="SUPFAM" id="SSF51735">
    <property type="entry name" value="NAD(P)-binding Rossmann-fold domains"/>
    <property type="match status" value="1"/>
</dbReference>
<dbReference type="Gene3D" id="3.30.1780.10">
    <property type="entry name" value="ornithine cyclodeaminase, domain 1"/>
    <property type="match status" value="1"/>
</dbReference>
<dbReference type="InterPro" id="IPR036291">
    <property type="entry name" value="NAD(P)-bd_dom_sf"/>
</dbReference>
<dbReference type="PIRSF" id="PIRSF001439">
    <property type="entry name" value="CryM"/>
    <property type="match status" value="1"/>
</dbReference>
<keyword evidence="2" id="KW-1185">Reference proteome</keyword>
<accession>A0ABQ6DYZ6</accession>
<dbReference type="PANTHER" id="PTHR13812:SF19">
    <property type="entry name" value="KETIMINE REDUCTASE MU-CRYSTALLIN"/>
    <property type="match status" value="1"/>
</dbReference>
<gene>
    <name evidence="1" type="primary">arcB</name>
    <name evidence="1" type="ORF">GCM10007916_12700</name>
</gene>
<dbReference type="Pfam" id="PF02423">
    <property type="entry name" value="OCD_Mu_crystall"/>
    <property type="match status" value="1"/>
</dbReference>
<proteinExistence type="predicted"/>
<reference evidence="2" key="1">
    <citation type="journal article" date="2019" name="Int. J. Syst. Evol. Microbiol.">
        <title>The Global Catalogue of Microorganisms (GCM) 10K type strain sequencing project: providing services to taxonomists for standard genome sequencing and annotation.</title>
        <authorList>
            <consortium name="The Broad Institute Genomics Platform"/>
            <consortium name="The Broad Institute Genome Sequencing Center for Infectious Disease"/>
            <person name="Wu L."/>
            <person name="Ma J."/>
        </authorList>
    </citation>
    <scope>NUCLEOTIDE SEQUENCE [LARGE SCALE GENOMIC DNA]</scope>
    <source>
        <strain evidence="2">NBRC 103166</strain>
    </source>
</reference>
<sequence>MKYINEALSSQLITPELAFNAISAALIAASEQAQLFPVVIAEGHSENSIFSLKSANTAQLVGWKTGSYWPANTAKNIPCHASTIFLLDPATGHLDAVIEGSTVNAYRTAAADAVAVSQLAREDARCLTILGTGHQAFYECIAVCLVRDIHTVLVVGRNDDKAQALVNKLADAGIHAQVKAAEQACRAADIIITATTASEPLFSADWVKAGTHISAMGADSKGKQELPTALFDHADLFCDFTSQSVVIGEYQHIHKNTQADKLTMMGEVLSGRAQGRKNRTDITIFDSSGIAVQDLFIGQYLLEAAIGAGHSIKC</sequence>
<evidence type="ECO:0000313" key="1">
    <source>
        <dbReference type="EMBL" id="GLS90203.1"/>
    </source>
</evidence>
<dbReference type="Proteomes" id="UP001157353">
    <property type="component" value="Unassembled WGS sequence"/>
</dbReference>
<evidence type="ECO:0000313" key="2">
    <source>
        <dbReference type="Proteomes" id="UP001157353"/>
    </source>
</evidence>
<dbReference type="Gene3D" id="3.40.50.720">
    <property type="entry name" value="NAD(P)-binding Rossmann-like Domain"/>
    <property type="match status" value="1"/>
</dbReference>
<name>A0ABQ6DYZ6_9GAMM</name>
<dbReference type="InterPro" id="IPR023401">
    <property type="entry name" value="ODC_N"/>
</dbReference>